<evidence type="ECO:0000256" key="2">
    <source>
        <dbReference type="ARBA" id="ARBA00022475"/>
    </source>
</evidence>
<dbReference type="AlphaFoldDB" id="A0A540VCJ8"/>
<dbReference type="EMBL" id="VIGC01000023">
    <property type="protein sequence ID" value="TQE94495.1"/>
    <property type="molecule type" value="Genomic_DNA"/>
</dbReference>
<reference evidence="10 11" key="1">
    <citation type="submission" date="2019-06" db="EMBL/GenBank/DDBJ databases">
        <title>Genome sequence of Litorilinea aerophila BAA-2444.</title>
        <authorList>
            <person name="Maclea K.S."/>
            <person name="Maurais E.G."/>
            <person name="Iannazzi L.C."/>
        </authorList>
    </citation>
    <scope>NUCLEOTIDE SEQUENCE [LARGE SCALE GENOMIC DNA]</scope>
    <source>
        <strain evidence="10 11">ATCC BAA-2444</strain>
    </source>
</reference>
<feature type="transmembrane region" description="Helical" evidence="7">
    <location>
        <begin position="21"/>
        <end position="45"/>
    </location>
</feature>
<dbReference type="InterPro" id="IPR025857">
    <property type="entry name" value="MacB_PCD"/>
</dbReference>
<dbReference type="Pfam" id="PF12704">
    <property type="entry name" value="MacB_PCD"/>
    <property type="match status" value="1"/>
</dbReference>
<feature type="transmembrane region" description="Helical" evidence="7">
    <location>
        <begin position="327"/>
        <end position="353"/>
    </location>
</feature>
<evidence type="ECO:0000259" key="9">
    <source>
        <dbReference type="Pfam" id="PF12704"/>
    </source>
</evidence>
<evidence type="ECO:0000256" key="4">
    <source>
        <dbReference type="ARBA" id="ARBA00022989"/>
    </source>
</evidence>
<comment type="similarity">
    <text evidence="6">Belongs to the ABC-4 integral membrane protein family.</text>
</comment>
<keyword evidence="4 7" id="KW-1133">Transmembrane helix</keyword>
<evidence type="ECO:0000256" key="5">
    <source>
        <dbReference type="ARBA" id="ARBA00023136"/>
    </source>
</evidence>
<feature type="transmembrane region" description="Helical" evidence="7">
    <location>
        <begin position="282"/>
        <end position="307"/>
    </location>
</feature>
<evidence type="ECO:0000256" key="6">
    <source>
        <dbReference type="ARBA" id="ARBA00038076"/>
    </source>
</evidence>
<dbReference type="FunCoup" id="A0A540VCJ8">
    <property type="interactions" value="298"/>
</dbReference>
<feature type="transmembrane region" description="Helical" evidence="7">
    <location>
        <begin position="373"/>
        <end position="391"/>
    </location>
</feature>
<keyword evidence="11" id="KW-1185">Reference proteome</keyword>
<dbReference type="Pfam" id="PF02687">
    <property type="entry name" value="FtsX"/>
    <property type="match status" value="1"/>
</dbReference>
<evidence type="ECO:0000256" key="7">
    <source>
        <dbReference type="SAM" id="Phobius"/>
    </source>
</evidence>
<protein>
    <submittedName>
        <fullName evidence="10">FtsX-like permease family protein</fullName>
    </submittedName>
</protein>
<dbReference type="GO" id="GO:0022857">
    <property type="term" value="F:transmembrane transporter activity"/>
    <property type="evidence" value="ECO:0007669"/>
    <property type="project" value="TreeGrafter"/>
</dbReference>
<evidence type="ECO:0000256" key="1">
    <source>
        <dbReference type="ARBA" id="ARBA00004651"/>
    </source>
</evidence>
<evidence type="ECO:0000313" key="11">
    <source>
        <dbReference type="Proteomes" id="UP000317371"/>
    </source>
</evidence>
<sequence>MRVLRYFAVALESILAHKLRALLTMLGIIIGVAAVLTTVGIGAGAAASITERIESGGTNLLTVNGTTNRNAGGSTTLTMGDVEALSNRTLHPDLALVVPEYTGNATLVVGTVESQNNVVGTTADYAAVRNLTVAEGAFLSPEEVEQQQRVVVLGANVAQDLFGGADPVGQAVRINTDLFQVVGVLEATGGTGFGSNDDRVFVPIGVAQKRLFNAPRHRGEYTVSSISIQAVSADRLDEAQADIEMTLRLRHGLTADEENDFSIFNQATLLSIASDVSGTLTLLLGSIGSVSLVVGGIGIMNIMLVSVTERTREIGLRKALGAHDSDILLQFLIEALVLTSVGGVLGIGLSYGVGYLVSNMSAATFRVVILPQYLVLALVVSSACGFVFGLYPAMRATQLDPIEALRFE</sequence>
<dbReference type="Proteomes" id="UP000317371">
    <property type="component" value="Unassembled WGS sequence"/>
</dbReference>
<keyword evidence="3 7" id="KW-0812">Transmembrane</keyword>
<evidence type="ECO:0000313" key="10">
    <source>
        <dbReference type="EMBL" id="TQE94495.1"/>
    </source>
</evidence>
<proteinExistence type="inferred from homology"/>
<dbReference type="InterPro" id="IPR003838">
    <property type="entry name" value="ABC3_permease_C"/>
</dbReference>
<dbReference type="InterPro" id="IPR050250">
    <property type="entry name" value="Macrolide_Exporter_MacB"/>
</dbReference>
<name>A0A540VCJ8_9CHLR</name>
<dbReference type="OrthoDB" id="9770036at2"/>
<keyword evidence="2" id="KW-1003">Cell membrane</keyword>
<feature type="domain" description="ABC3 transporter permease C-terminal" evidence="8">
    <location>
        <begin position="287"/>
        <end position="401"/>
    </location>
</feature>
<comment type="subcellular location">
    <subcellularLocation>
        <location evidence="1">Cell membrane</location>
        <topology evidence="1">Multi-pass membrane protein</topology>
    </subcellularLocation>
</comment>
<feature type="domain" description="MacB-like periplasmic core" evidence="9">
    <location>
        <begin position="22"/>
        <end position="244"/>
    </location>
</feature>
<organism evidence="10 11">
    <name type="scientific">Litorilinea aerophila</name>
    <dbReference type="NCBI Taxonomy" id="1204385"/>
    <lineage>
        <taxon>Bacteria</taxon>
        <taxon>Bacillati</taxon>
        <taxon>Chloroflexota</taxon>
        <taxon>Caldilineae</taxon>
        <taxon>Caldilineales</taxon>
        <taxon>Caldilineaceae</taxon>
        <taxon>Litorilinea</taxon>
    </lineage>
</organism>
<comment type="caution">
    <text evidence="10">The sequence shown here is derived from an EMBL/GenBank/DDBJ whole genome shotgun (WGS) entry which is preliminary data.</text>
</comment>
<gene>
    <name evidence="10" type="ORF">FKZ61_16440</name>
</gene>
<evidence type="ECO:0000256" key="3">
    <source>
        <dbReference type="ARBA" id="ARBA00022692"/>
    </source>
</evidence>
<dbReference type="PANTHER" id="PTHR30572">
    <property type="entry name" value="MEMBRANE COMPONENT OF TRANSPORTER-RELATED"/>
    <property type="match status" value="1"/>
</dbReference>
<dbReference type="RefSeq" id="WP_141611242.1">
    <property type="nucleotide sequence ID" value="NZ_VIGC02000023.1"/>
</dbReference>
<evidence type="ECO:0000259" key="8">
    <source>
        <dbReference type="Pfam" id="PF02687"/>
    </source>
</evidence>
<dbReference type="GO" id="GO:0005886">
    <property type="term" value="C:plasma membrane"/>
    <property type="evidence" value="ECO:0007669"/>
    <property type="project" value="UniProtKB-SubCell"/>
</dbReference>
<dbReference type="PANTHER" id="PTHR30572:SF4">
    <property type="entry name" value="ABC TRANSPORTER PERMEASE YTRF"/>
    <property type="match status" value="1"/>
</dbReference>
<accession>A0A540VCJ8</accession>
<dbReference type="InParanoid" id="A0A540VCJ8"/>
<keyword evidence="5 7" id="KW-0472">Membrane</keyword>